<dbReference type="Pfam" id="PF02321">
    <property type="entry name" value="OEP"/>
    <property type="match status" value="2"/>
</dbReference>
<dbReference type="GO" id="GO:1990281">
    <property type="term" value="C:efflux pump complex"/>
    <property type="evidence" value="ECO:0007669"/>
    <property type="project" value="TreeGrafter"/>
</dbReference>
<evidence type="ECO:0000256" key="6">
    <source>
        <dbReference type="ARBA" id="ARBA00023136"/>
    </source>
</evidence>
<keyword evidence="3" id="KW-0813">Transport</keyword>
<dbReference type="EMBL" id="DSBW01000013">
    <property type="protein sequence ID" value="HED30199.1"/>
    <property type="molecule type" value="Genomic_DNA"/>
</dbReference>
<sequence length="421" mass="46608">MMRYRVCLLALLLCWLPCGASADEVLTWELCVSEARARQPELAAAEASLQQARAERSLAAAAEKPDISARLSTSSSGSTEPSGNPVSSYSYGVSASQLLYDGGTTARNIAAREEAVQTKEDAYDVTSSDERLALRTAFIDMLKAQELTGLAGEIVLRRQQSTRLLQPRYDAGREHLGSLRRAEADREKARFELRQAERALVLAQAKLASAIGRDERSPIRVSGSFDNLDIPREHPDFQLLAEQHPRVRQYNAAIRQARYSFDASKRAYFPVVSASASVGKSSVESWPPDEADWNAGLALSFPLYSGGKKEAEISRAFWALNEQTERARGGYLDILDTLEESWKNFQDAAGYVHVQKTFLEAASERSRIADAQYSNGLISFDDWIIIENNLVSSKKSYLDARAHLLLAEAEWLNAQGVTLHD</sequence>
<evidence type="ECO:0000256" key="7">
    <source>
        <dbReference type="ARBA" id="ARBA00023237"/>
    </source>
</evidence>
<comment type="subcellular location">
    <subcellularLocation>
        <location evidence="1">Cell outer membrane</location>
    </subcellularLocation>
</comment>
<dbReference type="InterPro" id="IPR003423">
    <property type="entry name" value="OMP_efflux"/>
</dbReference>
<evidence type="ECO:0000256" key="1">
    <source>
        <dbReference type="ARBA" id="ARBA00004442"/>
    </source>
</evidence>
<feature type="signal peptide" evidence="10">
    <location>
        <begin position="1"/>
        <end position="22"/>
    </location>
</feature>
<keyword evidence="10" id="KW-0732">Signal</keyword>
<evidence type="ECO:0000256" key="10">
    <source>
        <dbReference type="SAM" id="SignalP"/>
    </source>
</evidence>
<keyword evidence="8" id="KW-0175">Coiled coil</keyword>
<dbReference type="Gene3D" id="1.20.1600.10">
    <property type="entry name" value="Outer membrane efflux proteins (OEP)"/>
    <property type="match status" value="1"/>
</dbReference>
<feature type="coiled-coil region" evidence="8">
    <location>
        <begin position="179"/>
        <end position="213"/>
    </location>
</feature>
<dbReference type="GO" id="GO:0015288">
    <property type="term" value="F:porin activity"/>
    <property type="evidence" value="ECO:0007669"/>
    <property type="project" value="TreeGrafter"/>
</dbReference>
<feature type="region of interest" description="Disordered" evidence="9">
    <location>
        <begin position="60"/>
        <end position="88"/>
    </location>
</feature>
<feature type="compositionally biased region" description="Low complexity" evidence="9">
    <location>
        <begin position="72"/>
        <end position="83"/>
    </location>
</feature>
<comment type="similarity">
    <text evidence="2">Belongs to the outer membrane factor (OMF) (TC 1.B.17) family.</text>
</comment>
<comment type="caution">
    <text evidence="11">The sequence shown here is derived from an EMBL/GenBank/DDBJ whole genome shotgun (WGS) entry which is preliminary data.</text>
</comment>
<keyword evidence="6" id="KW-0472">Membrane</keyword>
<dbReference type="PANTHER" id="PTHR30026">
    <property type="entry name" value="OUTER MEMBRANE PROTEIN TOLC"/>
    <property type="match status" value="1"/>
</dbReference>
<dbReference type="GO" id="GO:0015562">
    <property type="term" value="F:efflux transmembrane transporter activity"/>
    <property type="evidence" value="ECO:0007669"/>
    <property type="project" value="InterPro"/>
</dbReference>
<evidence type="ECO:0000256" key="2">
    <source>
        <dbReference type="ARBA" id="ARBA00007613"/>
    </source>
</evidence>
<dbReference type="GO" id="GO:0009279">
    <property type="term" value="C:cell outer membrane"/>
    <property type="evidence" value="ECO:0007669"/>
    <property type="project" value="UniProtKB-SubCell"/>
</dbReference>
<keyword evidence="4" id="KW-1134">Transmembrane beta strand</keyword>
<keyword evidence="7" id="KW-0998">Cell outer membrane</keyword>
<keyword evidence="5" id="KW-0812">Transmembrane</keyword>
<evidence type="ECO:0000313" key="11">
    <source>
        <dbReference type="EMBL" id="HED30199.1"/>
    </source>
</evidence>
<gene>
    <name evidence="11" type="ORF">ENN50_00595</name>
</gene>
<protein>
    <submittedName>
        <fullName evidence="11">TolC family protein</fullName>
    </submittedName>
</protein>
<evidence type="ECO:0000256" key="8">
    <source>
        <dbReference type="SAM" id="Coils"/>
    </source>
</evidence>
<organism evidence="11">
    <name type="scientific">Prosthecochloris aestuarii</name>
    <dbReference type="NCBI Taxonomy" id="1102"/>
    <lineage>
        <taxon>Bacteria</taxon>
        <taxon>Pseudomonadati</taxon>
        <taxon>Chlorobiota</taxon>
        <taxon>Chlorobiia</taxon>
        <taxon>Chlorobiales</taxon>
        <taxon>Chlorobiaceae</taxon>
        <taxon>Prosthecochloris</taxon>
    </lineage>
</organism>
<proteinExistence type="inferred from homology"/>
<dbReference type="PANTHER" id="PTHR30026:SF20">
    <property type="entry name" value="OUTER MEMBRANE PROTEIN TOLC"/>
    <property type="match status" value="1"/>
</dbReference>
<dbReference type="AlphaFoldDB" id="A0A831SQU6"/>
<reference evidence="11" key="1">
    <citation type="journal article" date="2020" name="mSystems">
        <title>Genome- and Community-Level Interaction Insights into Carbon Utilization and Element Cycling Functions of Hydrothermarchaeota in Hydrothermal Sediment.</title>
        <authorList>
            <person name="Zhou Z."/>
            <person name="Liu Y."/>
            <person name="Xu W."/>
            <person name="Pan J."/>
            <person name="Luo Z.H."/>
            <person name="Li M."/>
        </authorList>
    </citation>
    <scope>NUCLEOTIDE SEQUENCE [LARGE SCALE GENOMIC DNA]</scope>
    <source>
        <strain evidence="11">SpSt-1181</strain>
    </source>
</reference>
<evidence type="ECO:0000256" key="9">
    <source>
        <dbReference type="SAM" id="MobiDB-lite"/>
    </source>
</evidence>
<evidence type="ECO:0000256" key="3">
    <source>
        <dbReference type="ARBA" id="ARBA00022448"/>
    </source>
</evidence>
<evidence type="ECO:0000256" key="5">
    <source>
        <dbReference type="ARBA" id="ARBA00022692"/>
    </source>
</evidence>
<accession>A0A831SQU6</accession>
<dbReference type="Proteomes" id="UP000886335">
    <property type="component" value="Unassembled WGS sequence"/>
</dbReference>
<dbReference type="SUPFAM" id="SSF56954">
    <property type="entry name" value="Outer membrane efflux proteins (OEP)"/>
    <property type="match status" value="1"/>
</dbReference>
<feature type="chain" id="PRO_5032966428" evidence="10">
    <location>
        <begin position="23"/>
        <end position="421"/>
    </location>
</feature>
<evidence type="ECO:0000256" key="4">
    <source>
        <dbReference type="ARBA" id="ARBA00022452"/>
    </source>
</evidence>
<dbReference type="InterPro" id="IPR051906">
    <property type="entry name" value="TolC-like"/>
</dbReference>
<name>A0A831SQU6_PROAE</name>